<name>A0ABU1DGN3_9HYPH</name>
<evidence type="ECO:0000313" key="2">
    <source>
        <dbReference type="EMBL" id="MDR4307277.1"/>
    </source>
</evidence>
<proteinExistence type="predicted"/>
<organism evidence="2 3">
    <name type="scientific">Chelatococcus sambhunathii</name>
    <dbReference type="NCBI Taxonomy" id="363953"/>
    <lineage>
        <taxon>Bacteria</taxon>
        <taxon>Pseudomonadati</taxon>
        <taxon>Pseudomonadota</taxon>
        <taxon>Alphaproteobacteria</taxon>
        <taxon>Hyphomicrobiales</taxon>
        <taxon>Chelatococcaceae</taxon>
        <taxon>Chelatococcus</taxon>
    </lineage>
</organism>
<dbReference type="Proteomes" id="UP001181622">
    <property type="component" value="Unassembled WGS sequence"/>
</dbReference>
<evidence type="ECO:0000256" key="1">
    <source>
        <dbReference type="SAM" id="MobiDB-lite"/>
    </source>
</evidence>
<reference evidence="2" key="1">
    <citation type="submission" date="2020-10" db="EMBL/GenBank/DDBJ databases">
        <authorList>
            <person name="Abbas A."/>
            <person name="Razzaq R."/>
            <person name="Waqas M."/>
            <person name="Abbas N."/>
            <person name="Nielsen T.K."/>
            <person name="Hansen L.H."/>
            <person name="Hussain S."/>
            <person name="Shahid M."/>
        </authorList>
    </citation>
    <scope>NUCLEOTIDE SEQUENCE</scope>
    <source>
        <strain evidence="2">S14</strain>
    </source>
</reference>
<comment type="caution">
    <text evidence="2">The sequence shown here is derived from an EMBL/GenBank/DDBJ whole genome shotgun (WGS) entry which is preliminary data.</text>
</comment>
<protein>
    <submittedName>
        <fullName evidence="2">Uncharacterized protein</fullName>
    </submittedName>
</protein>
<feature type="region of interest" description="Disordered" evidence="1">
    <location>
        <begin position="1"/>
        <end position="40"/>
    </location>
</feature>
<dbReference type="EMBL" id="JADBEO010000022">
    <property type="protein sequence ID" value="MDR4307277.1"/>
    <property type="molecule type" value="Genomic_DNA"/>
</dbReference>
<keyword evidence="3" id="KW-1185">Reference proteome</keyword>
<gene>
    <name evidence="2" type="ORF">IHQ68_11680</name>
</gene>
<evidence type="ECO:0000313" key="3">
    <source>
        <dbReference type="Proteomes" id="UP001181622"/>
    </source>
</evidence>
<sequence>MILNSLDRPERCGGSLGAGQKNAPRTAARRRGEGRFCEARPQGGGLMAQAAREPMKFLIAAKKGDV</sequence>
<accession>A0ABU1DGN3</accession>